<dbReference type="PANTHER" id="PTHR34290:SF2">
    <property type="entry name" value="OS04G0668800 PROTEIN"/>
    <property type="match status" value="1"/>
</dbReference>
<dbReference type="PATRIC" id="fig|1641875.4.peg.2390"/>
<keyword evidence="2" id="KW-1185">Reference proteome</keyword>
<sequence length="132" mass="14863">MPDKADKLTVYYDGSCPLCRAEIGFYQKRDDAGRIDFTDISRSGGDPAPDLDREAAMGRFHTRRPDGTLVSGAAGFFEVWKRLPGWRHLAKLSRIPGVLPVAELAYRAFLHLRPTLVRHLGPRLENRAESTR</sequence>
<dbReference type="RefSeq" id="WP_057796333.1">
    <property type="nucleotide sequence ID" value="NZ_LAXJ01000026.1"/>
</dbReference>
<dbReference type="AlphaFoldDB" id="A0A0T5NPP3"/>
<proteinExistence type="predicted"/>
<dbReference type="EMBL" id="LAXJ01000026">
    <property type="protein sequence ID" value="KRS10882.1"/>
    <property type="molecule type" value="Genomic_DNA"/>
</dbReference>
<name>A0A0T5NPP3_9RHOB</name>
<gene>
    <name evidence="1" type="ORF">XM53_19285</name>
</gene>
<dbReference type="PANTHER" id="PTHR34290">
    <property type="entry name" value="SI:CH73-390P7.2"/>
    <property type="match status" value="1"/>
</dbReference>
<protein>
    <recommendedName>
        <fullName evidence="3">Thiol-disulfide oxidoreductase</fullName>
    </recommendedName>
</protein>
<dbReference type="InterPro" id="IPR044691">
    <property type="entry name" value="DCC1_Trx"/>
</dbReference>
<evidence type="ECO:0008006" key="3">
    <source>
        <dbReference type="Google" id="ProtNLM"/>
    </source>
</evidence>
<accession>A0A0T5NPP3</accession>
<dbReference type="STRING" id="1641875.XM53_19285"/>
<dbReference type="Proteomes" id="UP000051295">
    <property type="component" value="Unassembled WGS sequence"/>
</dbReference>
<dbReference type="InterPro" id="IPR007263">
    <property type="entry name" value="DCC1-like"/>
</dbReference>
<organism evidence="1 2">
    <name type="scientific">Roseovarius atlanticus</name>
    <dbReference type="NCBI Taxonomy" id="1641875"/>
    <lineage>
        <taxon>Bacteria</taxon>
        <taxon>Pseudomonadati</taxon>
        <taxon>Pseudomonadota</taxon>
        <taxon>Alphaproteobacteria</taxon>
        <taxon>Rhodobacterales</taxon>
        <taxon>Roseobacteraceae</taxon>
        <taxon>Roseovarius</taxon>
    </lineage>
</organism>
<dbReference type="GO" id="GO:0015035">
    <property type="term" value="F:protein-disulfide reductase activity"/>
    <property type="evidence" value="ECO:0007669"/>
    <property type="project" value="InterPro"/>
</dbReference>
<dbReference type="OrthoDB" id="9801773at2"/>
<reference evidence="1 2" key="1">
    <citation type="submission" date="2015-04" db="EMBL/GenBank/DDBJ databases">
        <title>The draft genome sequence of Roseovarius sp.R12b.</title>
        <authorList>
            <person name="Li G."/>
            <person name="Lai Q."/>
            <person name="Shao Z."/>
            <person name="Yan P."/>
        </authorList>
    </citation>
    <scope>NUCLEOTIDE SEQUENCE [LARGE SCALE GENOMIC DNA]</scope>
    <source>
        <strain evidence="1 2">R12B</strain>
    </source>
</reference>
<comment type="caution">
    <text evidence="1">The sequence shown here is derived from an EMBL/GenBank/DDBJ whole genome shotgun (WGS) entry which is preliminary data.</text>
</comment>
<dbReference type="Pfam" id="PF04134">
    <property type="entry name" value="DCC1-like"/>
    <property type="match status" value="1"/>
</dbReference>
<evidence type="ECO:0000313" key="1">
    <source>
        <dbReference type="EMBL" id="KRS10882.1"/>
    </source>
</evidence>
<evidence type="ECO:0000313" key="2">
    <source>
        <dbReference type="Proteomes" id="UP000051295"/>
    </source>
</evidence>